<feature type="region of interest" description="Disordered" evidence="3">
    <location>
        <begin position="49"/>
        <end position="90"/>
    </location>
</feature>
<dbReference type="PANTHER" id="PTHR10587:SF133">
    <property type="entry name" value="CHITIN DEACETYLASE 1-RELATED"/>
    <property type="match status" value="1"/>
</dbReference>
<dbReference type="EMBL" id="JACRSU010000004">
    <property type="protein sequence ID" value="MBC8541512.1"/>
    <property type="molecule type" value="Genomic_DNA"/>
</dbReference>
<accession>A0A926DPM2</accession>
<dbReference type="InterPro" id="IPR002509">
    <property type="entry name" value="NODB_dom"/>
</dbReference>
<dbReference type="GO" id="GO:0016020">
    <property type="term" value="C:membrane"/>
    <property type="evidence" value="ECO:0007669"/>
    <property type="project" value="TreeGrafter"/>
</dbReference>
<dbReference type="InterPro" id="IPR050248">
    <property type="entry name" value="Polysacc_deacetylase_ArnD"/>
</dbReference>
<dbReference type="GO" id="GO:0016810">
    <property type="term" value="F:hydrolase activity, acting on carbon-nitrogen (but not peptide) bonds"/>
    <property type="evidence" value="ECO:0007669"/>
    <property type="project" value="InterPro"/>
</dbReference>
<keyword evidence="2" id="KW-0378">Hydrolase</keyword>
<dbReference type="RefSeq" id="WP_249313535.1">
    <property type="nucleotide sequence ID" value="NZ_JACRSU010000004.1"/>
</dbReference>
<evidence type="ECO:0000313" key="7">
    <source>
        <dbReference type="Proteomes" id="UP000611762"/>
    </source>
</evidence>
<dbReference type="AlphaFoldDB" id="A0A926DPM2"/>
<dbReference type="PANTHER" id="PTHR10587">
    <property type="entry name" value="GLYCOSYL TRANSFERASE-RELATED"/>
    <property type="match status" value="1"/>
</dbReference>
<evidence type="ECO:0000256" key="3">
    <source>
        <dbReference type="SAM" id="MobiDB-lite"/>
    </source>
</evidence>
<evidence type="ECO:0000313" key="6">
    <source>
        <dbReference type="EMBL" id="MBC8541512.1"/>
    </source>
</evidence>
<evidence type="ECO:0000256" key="2">
    <source>
        <dbReference type="ARBA" id="ARBA00022801"/>
    </source>
</evidence>
<sequence length="361" mass="39393">MKKFICTMLYVIMSFGICAGVSAGAMTRIYYPDGSDRLVGQSAVEAETKHGGKLVPIKKQNEAPPATEKSPVPENTKAPEPTPTPEPEPVELVTMYAPDGRTIDVYESEMQDYKEVGWYEEPVMTVYATDSRTLDIKKSELDSYLDAGWYQSPADFPKKAPTGTKMVALTFDDGPSKFTPKILDCLEANNAKATFFVVGYNIKPHSSVLKRVYDLGMEIGSHTMNHKNLKTLGADGVKAELKDVSDAIAAVTGAKPTLIRPPYGNYNSTVSSLADAPLIMWSVDTLDWKTRNADSTVNAILKNVKDGSVVLMHDLYSQSAEAAVRAIPELISRGYKLVTISELAESKGVSLENGKAYSSFH</sequence>
<proteinExistence type="predicted"/>
<dbReference type="PROSITE" id="PS51677">
    <property type="entry name" value="NODB"/>
    <property type="match status" value="1"/>
</dbReference>
<dbReference type="GO" id="GO:0005975">
    <property type="term" value="P:carbohydrate metabolic process"/>
    <property type="evidence" value="ECO:0007669"/>
    <property type="project" value="InterPro"/>
</dbReference>
<dbReference type="GO" id="GO:0046872">
    <property type="term" value="F:metal ion binding"/>
    <property type="evidence" value="ECO:0007669"/>
    <property type="project" value="UniProtKB-KW"/>
</dbReference>
<dbReference type="Pfam" id="PF01522">
    <property type="entry name" value="Polysacc_deac_1"/>
    <property type="match status" value="1"/>
</dbReference>
<gene>
    <name evidence="6" type="ORF">H8698_11040</name>
</gene>
<keyword evidence="7" id="KW-1185">Reference proteome</keyword>
<dbReference type="SUPFAM" id="SSF88713">
    <property type="entry name" value="Glycoside hydrolase/deacetylase"/>
    <property type="match status" value="1"/>
</dbReference>
<dbReference type="Proteomes" id="UP000611762">
    <property type="component" value="Unassembled WGS sequence"/>
</dbReference>
<evidence type="ECO:0000256" key="4">
    <source>
        <dbReference type="SAM" id="SignalP"/>
    </source>
</evidence>
<dbReference type="InterPro" id="IPR011330">
    <property type="entry name" value="Glyco_hydro/deAcase_b/a-brl"/>
</dbReference>
<dbReference type="Gene3D" id="3.20.20.370">
    <property type="entry name" value="Glycoside hydrolase/deacetylase"/>
    <property type="match status" value="1"/>
</dbReference>
<feature type="signal peptide" evidence="4">
    <location>
        <begin position="1"/>
        <end position="19"/>
    </location>
</feature>
<comment type="caution">
    <text evidence="6">The sequence shown here is derived from an EMBL/GenBank/DDBJ whole genome shotgun (WGS) entry which is preliminary data.</text>
</comment>
<evidence type="ECO:0000256" key="1">
    <source>
        <dbReference type="ARBA" id="ARBA00022723"/>
    </source>
</evidence>
<feature type="domain" description="NodB homology" evidence="5">
    <location>
        <begin position="165"/>
        <end position="338"/>
    </location>
</feature>
<name>A0A926DPM2_9FIRM</name>
<reference evidence="6" key="1">
    <citation type="submission" date="2020-08" db="EMBL/GenBank/DDBJ databases">
        <title>Genome public.</title>
        <authorList>
            <person name="Liu C."/>
            <person name="Sun Q."/>
        </authorList>
    </citation>
    <scope>NUCLEOTIDE SEQUENCE</scope>
    <source>
        <strain evidence="6">H8</strain>
    </source>
</reference>
<organism evidence="6 7">
    <name type="scientific">Congzhengia minquanensis</name>
    <dbReference type="NCBI Taxonomy" id="2763657"/>
    <lineage>
        <taxon>Bacteria</taxon>
        <taxon>Bacillati</taxon>
        <taxon>Bacillota</taxon>
        <taxon>Clostridia</taxon>
        <taxon>Eubacteriales</taxon>
        <taxon>Oscillospiraceae</taxon>
        <taxon>Congzhengia</taxon>
    </lineage>
</organism>
<protein>
    <submittedName>
        <fullName evidence="6">Polysaccharide deacetylase family protein</fullName>
    </submittedName>
</protein>
<feature type="chain" id="PRO_5038735906" evidence="4">
    <location>
        <begin position="20"/>
        <end position="361"/>
    </location>
</feature>
<keyword evidence="4" id="KW-0732">Signal</keyword>
<dbReference type="CDD" id="cd10954">
    <property type="entry name" value="CE4_CtAXE_like"/>
    <property type="match status" value="1"/>
</dbReference>
<keyword evidence="1" id="KW-0479">Metal-binding</keyword>
<evidence type="ECO:0000259" key="5">
    <source>
        <dbReference type="PROSITE" id="PS51677"/>
    </source>
</evidence>